<dbReference type="GO" id="GO:0004674">
    <property type="term" value="F:protein serine/threonine kinase activity"/>
    <property type="evidence" value="ECO:0007669"/>
    <property type="project" value="TreeGrafter"/>
</dbReference>
<dbReference type="PROSITE" id="PS50011">
    <property type="entry name" value="PROTEIN_KINASE_DOM"/>
    <property type="match status" value="1"/>
</dbReference>
<dbReference type="InterPro" id="IPR001245">
    <property type="entry name" value="Ser-Thr/Tyr_kinase_cat_dom"/>
</dbReference>
<dbReference type="InterPro" id="IPR051681">
    <property type="entry name" value="Ser/Thr_Kinases-Pseudokinases"/>
</dbReference>
<dbReference type="SMART" id="SM00220">
    <property type="entry name" value="S_TKc"/>
    <property type="match status" value="1"/>
</dbReference>
<dbReference type="Proteomes" id="UP000822688">
    <property type="component" value="Chromosome 9"/>
</dbReference>
<dbReference type="AlphaFoldDB" id="A0A8T0GV38"/>
<evidence type="ECO:0000259" key="6">
    <source>
        <dbReference type="PROSITE" id="PS50011"/>
    </source>
</evidence>
<keyword evidence="8" id="KW-1185">Reference proteome</keyword>
<evidence type="ECO:0000313" key="8">
    <source>
        <dbReference type="Proteomes" id="UP000822688"/>
    </source>
</evidence>
<evidence type="ECO:0000256" key="1">
    <source>
        <dbReference type="ARBA" id="ARBA00022679"/>
    </source>
</evidence>
<dbReference type="PANTHER" id="PTHR44329:SF288">
    <property type="entry name" value="MITOGEN-ACTIVATED PROTEIN KINASE KINASE KINASE 20"/>
    <property type="match status" value="1"/>
</dbReference>
<comment type="caution">
    <text evidence="7">The sequence shown here is derived from an EMBL/GenBank/DDBJ whole genome shotgun (WGS) entry which is preliminary data.</text>
</comment>
<dbReference type="InterPro" id="IPR000719">
    <property type="entry name" value="Prot_kinase_dom"/>
</dbReference>
<gene>
    <name evidence="7" type="ORF">KC19_9G127300</name>
</gene>
<keyword evidence="4" id="KW-0067">ATP-binding</keyword>
<dbReference type="InterPro" id="IPR008271">
    <property type="entry name" value="Ser/Thr_kinase_AS"/>
</dbReference>
<dbReference type="SUPFAM" id="SSF56112">
    <property type="entry name" value="Protein kinase-like (PK-like)"/>
    <property type="match status" value="1"/>
</dbReference>
<evidence type="ECO:0000256" key="5">
    <source>
        <dbReference type="SAM" id="MobiDB-lite"/>
    </source>
</evidence>
<sequence>MGSACSCFPAPSSRAAPSPKSTPSPRAAPSLAAGPSSTEYAASSSEYYSPRIAKMIIERRNNPGMDKVESEIEASKATWSELSPSVVVGDDLAADNLEVFRSLQHQWPRGLFKGWTEREWELGEKIAEGGQAELFELWRIDPAGRRLEEVPWVIKLFKNGLSLQDLQRLMPRGMLANDNTLWHGHFDLPYCNAIEGAMLYNGRFAFMMERRWGDLRKLIDARMIRNNMQGPPFAEFGVLGCMCIIAEGMRLLCERNITHGDLKAANVLVEGLTLDMHGQVTSDPICDENFKCRIADYECSVGVIGTGFWRAPEILLAVKNHNITSELFTEASDVYSYGMTCYEIMTGRIPFEVEGFQANDYDRVIDGYRPSLPSKCPDWVKELVSRCWHRDPNERPTFTKIHEVIVWHFLELPQ</sequence>
<feature type="domain" description="Protein kinase" evidence="6">
    <location>
        <begin position="120"/>
        <end position="405"/>
    </location>
</feature>
<dbReference type="Gene3D" id="1.10.510.10">
    <property type="entry name" value="Transferase(Phosphotransferase) domain 1"/>
    <property type="match status" value="1"/>
</dbReference>
<evidence type="ECO:0000256" key="2">
    <source>
        <dbReference type="ARBA" id="ARBA00022741"/>
    </source>
</evidence>
<dbReference type="PROSITE" id="PS00108">
    <property type="entry name" value="PROTEIN_KINASE_ST"/>
    <property type="match status" value="1"/>
</dbReference>
<dbReference type="PANTHER" id="PTHR44329">
    <property type="entry name" value="SERINE/THREONINE-PROTEIN KINASE TNNI3K-RELATED"/>
    <property type="match status" value="1"/>
</dbReference>
<dbReference type="EMBL" id="CM026430">
    <property type="protein sequence ID" value="KAG0562219.1"/>
    <property type="molecule type" value="Genomic_DNA"/>
</dbReference>
<keyword evidence="1" id="KW-0808">Transferase</keyword>
<name>A0A8T0GV38_CERPU</name>
<dbReference type="Pfam" id="PF07714">
    <property type="entry name" value="PK_Tyr_Ser-Thr"/>
    <property type="match status" value="1"/>
</dbReference>
<keyword evidence="3" id="KW-0418">Kinase</keyword>
<proteinExistence type="predicted"/>
<reference evidence="7" key="1">
    <citation type="submission" date="2020-06" db="EMBL/GenBank/DDBJ databases">
        <title>WGS assembly of Ceratodon purpureus strain R40.</title>
        <authorList>
            <person name="Carey S.B."/>
            <person name="Jenkins J."/>
            <person name="Shu S."/>
            <person name="Lovell J.T."/>
            <person name="Sreedasyam A."/>
            <person name="Maumus F."/>
            <person name="Tiley G.P."/>
            <person name="Fernandez-Pozo N."/>
            <person name="Barry K."/>
            <person name="Chen C."/>
            <person name="Wang M."/>
            <person name="Lipzen A."/>
            <person name="Daum C."/>
            <person name="Saski C.A."/>
            <person name="Payton A.C."/>
            <person name="Mcbreen J.C."/>
            <person name="Conrad R.E."/>
            <person name="Kollar L.M."/>
            <person name="Olsson S."/>
            <person name="Huttunen S."/>
            <person name="Landis J.B."/>
            <person name="Wickett N.J."/>
            <person name="Johnson M.G."/>
            <person name="Rensing S.A."/>
            <person name="Grimwood J."/>
            <person name="Schmutz J."/>
            <person name="Mcdaniel S.F."/>
        </authorList>
    </citation>
    <scope>NUCLEOTIDE SEQUENCE</scope>
    <source>
        <strain evidence="7">R40</strain>
    </source>
</reference>
<evidence type="ECO:0000313" key="7">
    <source>
        <dbReference type="EMBL" id="KAG0562219.1"/>
    </source>
</evidence>
<accession>A0A8T0GV38</accession>
<dbReference type="InterPro" id="IPR011009">
    <property type="entry name" value="Kinase-like_dom_sf"/>
</dbReference>
<organism evidence="7 8">
    <name type="scientific">Ceratodon purpureus</name>
    <name type="common">Fire moss</name>
    <name type="synonym">Dicranum purpureum</name>
    <dbReference type="NCBI Taxonomy" id="3225"/>
    <lineage>
        <taxon>Eukaryota</taxon>
        <taxon>Viridiplantae</taxon>
        <taxon>Streptophyta</taxon>
        <taxon>Embryophyta</taxon>
        <taxon>Bryophyta</taxon>
        <taxon>Bryophytina</taxon>
        <taxon>Bryopsida</taxon>
        <taxon>Dicranidae</taxon>
        <taxon>Pseudoditrichales</taxon>
        <taxon>Ditrichaceae</taxon>
        <taxon>Ceratodon</taxon>
    </lineage>
</organism>
<keyword evidence="2" id="KW-0547">Nucleotide-binding</keyword>
<evidence type="ECO:0000256" key="4">
    <source>
        <dbReference type="ARBA" id="ARBA00022840"/>
    </source>
</evidence>
<dbReference type="GO" id="GO:0005524">
    <property type="term" value="F:ATP binding"/>
    <property type="evidence" value="ECO:0007669"/>
    <property type="project" value="UniProtKB-KW"/>
</dbReference>
<protein>
    <recommendedName>
        <fullName evidence="6">Protein kinase domain-containing protein</fullName>
    </recommendedName>
</protein>
<evidence type="ECO:0000256" key="3">
    <source>
        <dbReference type="ARBA" id="ARBA00022777"/>
    </source>
</evidence>
<feature type="region of interest" description="Disordered" evidence="5">
    <location>
        <begin position="1"/>
        <end position="43"/>
    </location>
</feature>